<dbReference type="AlphaFoldDB" id="A0A2P4RAF5"/>
<protein>
    <submittedName>
        <fullName evidence="2">Type 4b pilus protein PilO2</fullName>
    </submittedName>
</protein>
<sequence>MAQVLNLPGIKGTYAVGLTWRHEDARPSRAALRKKARDLQARWSVVHQTRTGHVQAGFCAGLEGAASNWRTKPLAALVADSHPQPWCGFYRISADLYWYIAVRDGQEVLPDGDRTGTLEELEQLHALHKASGDWNVVRGTEAELADIVRTSRSVKGLTDLEPGPRRYVLPVAGVLTVAALAGVGTWWYQQRQAEAQRAADLARQRAAQAMHAAKQAKQQIPPWTLQPVPSAVVDACRSAWHGRALATKGWLLTGWSCQFGSPVTVNVAAQWERDGGVAEDAPGTLLDDGNHSRSTEVKPYTFTIQPTGIDDFEVAKRIVWSVSHRKAFQLKLAATQPAALPGANGPDAPEPAPWIGNAADFTLAMAPWFSGASAFDQVPGLRLTEVSVDLRDGQWHAKGTLYVNRFPGATAALKVGS</sequence>
<evidence type="ECO:0000313" key="3">
    <source>
        <dbReference type="Proteomes" id="UP001189303"/>
    </source>
</evidence>
<gene>
    <name evidence="2" type="primary">pilO2</name>
    <name evidence="2" type="ORF">DEE74_20680</name>
    <name evidence="1" type="ORF">R38712_03150</name>
</gene>
<dbReference type="Proteomes" id="UP001189303">
    <property type="component" value="Unassembled WGS sequence"/>
</dbReference>
<comment type="caution">
    <text evidence="2">The sequence shown here is derived from an EMBL/GenBank/DDBJ whole genome shotgun (WGS) entry which is preliminary data.</text>
</comment>
<dbReference type="EMBL" id="QGBI01000023">
    <property type="protein sequence ID" value="MBX3892285.1"/>
    <property type="molecule type" value="Genomic_DNA"/>
</dbReference>
<organism evidence="2 4">
    <name type="scientific">Ralstonia pickettii</name>
    <name type="common">Burkholderia pickettii</name>
    <dbReference type="NCBI Taxonomy" id="329"/>
    <lineage>
        <taxon>Bacteria</taxon>
        <taxon>Pseudomonadati</taxon>
        <taxon>Pseudomonadota</taxon>
        <taxon>Betaproteobacteria</taxon>
        <taxon>Burkholderiales</taxon>
        <taxon>Burkholderiaceae</taxon>
        <taxon>Ralstonia</taxon>
    </lineage>
</organism>
<accession>A0A2P4RAF5</accession>
<dbReference type="Proteomes" id="UP001199322">
    <property type="component" value="Unassembled WGS sequence"/>
</dbReference>
<dbReference type="RefSeq" id="WP_012435635.1">
    <property type="nucleotide sequence ID" value="NZ_CATWFT010000009.1"/>
</dbReference>
<name>A0A2P4RAF5_RALPI</name>
<evidence type="ECO:0000313" key="1">
    <source>
        <dbReference type="EMBL" id="CAJ0726739.1"/>
    </source>
</evidence>
<dbReference type="EMBL" id="CATWFT010000009">
    <property type="protein sequence ID" value="CAJ0726739.1"/>
    <property type="molecule type" value="Genomic_DNA"/>
</dbReference>
<reference evidence="1 3" key="2">
    <citation type="submission" date="2023-07" db="EMBL/GenBank/DDBJ databases">
        <authorList>
            <person name="Peeters C."/>
        </authorList>
    </citation>
    <scope>NUCLEOTIDE SEQUENCE [LARGE SCALE GENOMIC DNA]</scope>
    <source>
        <strain evidence="1 3">R-38712</strain>
    </source>
</reference>
<proteinExistence type="predicted"/>
<dbReference type="InterPro" id="IPR009663">
    <property type="entry name" value="PAP_PilO"/>
</dbReference>
<dbReference type="OMA" id="AWHIHET"/>
<reference evidence="2" key="1">
    <citation type="submission" date="2018-06" db="EMBL/GenBank/DDBJ databases">
        <authorList>
            <person name="O'Rourke A."/>
        </authorList>
    </citation>
    <scope>NUCLEOTIDE SEQUENCE</scope>
    <source>
        <strain evidence="2">132550021-3</strain>
    </source>
</reference>
<dbReference type="Pfam" id="PF06864">
    <property type="entry name" value="PAP_PilO"/>
    <property type="match status" value="1"/>
</dbReference>
<keyword evidence="3" id="KW-1185">Reference proteome</keyword>
<evidence type="ECO:0000313" key="4">
    <source>
        <dbReference type="Proteomes" id="UP001199322"/>
    </source>
</evidence>
<evidence type="ECO:0000313" key="2">
    <source>
        <dbReference type="EMBL" id="MBX3892285.1"/>
    </source>
</evidence>